<comment type="caution">
    <text evidence="1">The sequence shown here is derived from an EMBL/GenBank/DDBJ whole genome shotgun (WGS) entry which is preliminary data.</text>
</comment>
<protein>
    <submittedName>
        <fullName evidence="1">Uncharacterized protein</fullName>
    </submittedName>
</protein>
<sequence length="239" mass="27211">MSFGKLVSNDKRVDKFVPNNKQVQFKLVPKIQVYRTIADPKSRVKIVCAEQVVGMYARQAMITLLSRETWCVRDHSHQQEQPLVEHSRRQEWRNLSITNHYAHVANNKSINGPEHGNPYHALHFKYFSFKIASGGELGYVTVDGALECSTFSFAQRVGALMELGDVIPCYIQATLLEEKVLVYNVSTQHYVGATCPRLLFPASLEDLKSTFLSHQSKTKFKVTPPLIESDREKLLVMKT</sequence>
<evidence type="ECO:0000313" key="2">
    <source>
        <dbReference type="Proteomes" id="UP000712281"/>
    </source>
</evidence>
<organism evidence="1 2">
    <name type="scientific">Brassica cretica</name>
    <name type="common">Mustard</name>
    <dbReference type="NCBI Taxonomy" id="69181"/>
    <lineage>
        <taxon>Eukaryota</taxon>
        <taxon>Viridiplantae</taxon>
        <taxon>Streptophyta</taxon>
        <taxon>Embryophyta</taxon>
        <taxon>Tracheophyta</taxon>
        <taxon>Spermatophyta</taxon>
        <taxon>Magnoliopsida</taxon>
        <taxon>eudicotyledons</taxon>
        <taxon>Gunneridae</taxon>
        <taxon>Pentapetalae</taxon>
        <taxon>rosids</taxon>
        <taxon>malvids</taxon>
        <taxon>Brassicales</taxon>
        <taxon>Brassicaceae</taxon>
        <taxon>Brassiceae</taxon>
        <taxon>Brassica</taxon>
    </lineage>
</organism>
<dbReference type="InterPro" id="IPR045288">
    <property type="entry name" value="At1g75140-like"/>
</dbReference>
<dbReference type="Proteomes" id="UP000712281">
    <property type="component" value="Unassembled WGS sequence"/>
</dbReference>
<dbReference type="AlphaFoldDB" id="A0A8S9MJC1"/>
<dbReference type="PANTHER" id="PTHR35464">
    <property type="entry name" value="OS06G0115200 PROTEIN"/>
    <property type="match status" value="1"/>
</dbReference>
<name>A0A8S9MJC1_BRACR</name>
<reference evidence="1" key="1">
    <citation type="submission" date="2019-12" db="EMBL/GenBank/DDBJ databases">
        <title>Genome sequencing and annotation of Brassica cretica.</title>
        <authorList>
            <person name="Studholme D.J."/>
            <person name="Sarris P.F."/>
        </authorList>
    </citation>
    <scope>NUCLEOTIDE SEQUENCE</scope>
    <source>
        <strain evidence="1">PFS-001/15</strain>
        <tissue evidence="1">Leaf</tissue>
    </source>
</reference>
<dbReference type="OrthoDB" id="10391827at2759"/>
<accession>A0A8S9MJC1</accession>
<evidence type="ECO:0000313" key="1">
    <source>
        <dbReference type="EMBL" id="KAF2619092.1"/>
    </source>
</evidence>
<gene>
    <name evidence="1" type="ORF">F2Q68_00039753</name>
</gene>
<dbReference type="PANTHER" id="PTHR35464:SF1">
    <property type="entry name" value="OS06G0115200 PROTEIN"/>
    <property type="match status" value="1"/>
</dbReference>
<dbReference type="EMBL" id="QGKW02000007">
    <property type="protein sequence ID" value="KAF2619092.1"/>
    <property type="molecule type" value="Genomic_DNA"/>
</dbReference>
<proteinExistence type="predicted"/>